<reference evidence="1" key="1">
    <citation type="submission" date="2015-07" db="EMBL/GenBank/DDBJ databases">
        <title>MeaNS - Measles Nucleotide Surveillance Program.</title>
        <authorList>
            <person name="Tran T."/>
            <person name="Druce J."/>
        </authorList>
    </citation>
    <scope>NUCLEOTIDE SEQUENCE</scope>
    <source>
        <strain evidence="1">UCB-OBI-ISO-001</strain>
        <tissue evidence="1">Gonad</tissue>
    </source>
</reference>
<sequence>MTLVLVPFNQCGFVTTLSFFESTLIPTIPYPSSRSSLKPRCCENIVMPRR</sequence>
<name>A0A0L8GUV9_OCTBM</name>
<gene>
    <name evidence="1" type="ORF">OCBIM_22027655mg</name>
</gene>
<dbReference type="AlphaFoldDB" id="A0A0L8GUV9"/>
<proteinExistence type="predicted"/>
<dbReference type="EMBL" id="KQ420330">
    <property type="protein sequence ID" value="KOF80614.1"/>
    <property type="molecule type" value="Genomic_DNA"/>
</dbReference>
<evidence type="ECO:0000313" key="1">
    <source>
        <dbReference type="EMBL" id="KOF80614.1"/>
    </source>
</evidence>
<organism evidence="1">
    <name type="scientific">Octopus bimaculoides</name>
    <name type="common">California two-spotted octopus</name>
    <dbReference type="NCBI Taxonomy" id="37653"/>
    <lineage>
        <taxon>Eukaryota</taxon>
        <taxon>Metazoa</taxon>
        <taxon>Spiralia</taxon>
        <taxon>Lophotrochozoa</taxon>
        <taxon>Mollusca</taxon>
        <taxon>Cephalopoda</taxon>
        <taxon>Coleoidea</taxon>
        <taxon>Octopodiformes</taxon>
        <taxon>Octopoda</taxon>
        <taxon>Incirrata</taxon>
        <taxon>Octopodidae</taxon>
        <taxon>Octopus</taxon>
    </lineage>
</organism>
<accession>A0A0L8GUV9</accession>
<protein>
    <submittedName>
        <fullName evidence="1">Uncharacterized protein</fullName>
    </submittedName>
</protein>